<name>A0A0E9VI65_ANGAN</name>
<dbReference type="EMBL" id="GBXM01031447">
    <property type="protein sequence ID" value="JAH77130.1"/>
    <property type="molecule type" value="Transcribed_RNA"/>
</dbReference>
<dbReference type="AlphaFoldDB" id="A0A0E9VI65"/>
<protein>
    <submittedName>
        <fullName evidence="1">Uncharacterized protein</fullName>
    </submittedName>
</protein>
<accession>A0A0E9VI65</accession>
<organism evidence="1">
    <name type="scientific">Anguilla anguilla</name>
    <name type="common">European freshwater eel</name>
    <name type="synonym">Muraena anguilla</name>
    <dbReference type="NCBI Taxonomy" id="7936"/>
    <lineage>
        <taxon>Eukaryota</taxon>
        <taxon>Metazoa</taxon>
        <taxon>Chordata</taxon>
        <taxon>Craniata</taxon>
        <taxon>Vertebrata</taxon>
        <taxon>Euteleostomi</taxon>
        <taxon>Actinopterygii</taxon>
        <taxon>Neopterygii</taxon>
        <taxon>Teleostei</taxon>
        <taxon>Anguilliformes</taxon>
        <taxon>Anguillidae</taxon>
        <taxon>Anguilla</taxon>
    </lineage>
</organism>
<evidence type="ECO:0000313" key="1">
    <source>
        <dbReference type="EMBL" id="JAH77130.1"/>
    </source>
</evidence>
<reference evidence="1" key="1">
    <citation type="submission" date="2014-11" db="EMBL/GenBank/DDBJ databases">
        <authorList>
            <person name="Amaro Gonzalez C."/>
        </authorList>
    </citation>
    <scope>NUCLEOTIDE SEQUENCE</scope>
</reference>
<proteinExistence type="predicted"/>
<reference evidence="1" key="2">
    <citation type="journal article" date="2015" name="Fish Shellfish Immunol.">
        <title>Early steps in the European eel (Anguilla anguilla)-Vibrio vulnificus interaction in the gills: Role of the RtxA13 toxin.</title>
        <authorList>
            <person name="Callol A."/>
            <person name="Pajuelo D."/>
            <person name="Ebbesson L."/>
            <person name="Teles M."/>
            <person name="MacKenzie S."/>
            <person name="Amaro C."/>
        </authorList>
    </citation>
    <scope>NUCLEOTIDE SEQUENCE</scope>
</reference>
<sequence length="63" mass="7440">MLKKFALRQFKVNQGTTLKNYIQKMIFPMKSCPLTYFPSVLFQRTFLVTLTSLNHCNKITKTH</sequence>